<comment type="caution">
    <text evidence="21">The sequence shown here is derived from an EMBL/GenBank/DDBJ whole genome shotgun (WGS) entry which is preliminary data.</text>
</comment>
<dbReference type="Pfam" id="PF24621">
    <property type="entry name" value="DHQS_C"/>
    <property type="match status" value="1"/>
</dbReference>
<comment type="cofactor">
    <cofactor evidence="2 18">
        <name>NAD(+)</name>
        <dbReference type="ChEBI" id="CHEBI:57540"/>
    </cofactor>
</comment>
<evidence type="ECO:0000256" key="11">
    <source>
        <dbReference type="ARBA" id="ARBA00022723"/>
    </source>
</evidence>
<dbReference type="FunFam" id="3.40.50.1970:FF:000007">
    <property type="entry name" value="Pentafunctional AROM polypeptide"/>
    <property type="match status" value="1"/>
</dbReference>
<evidence type="ECO:0000259" key="20">
    <source>
        <dbReference type="Pfam" id="PF24621"/>
    </source>
</evidence>
<dbReference type="SUPFAM" id="SSF56796">
    <property type="entry name" value="Dehydroquinate synthase-like"/>
    <property type="match status" value="1"/>
</dbReference>
<dbReference type="InterPro" id="IPR050071">
    <property type="entry name" value="Dehydroquinate_synthase"/>
</dbReference>
<evidence type="ECO:0000256" key="17">
    <source>
        <dbReference type="ARBA" id="ARBA00023285"/>
    </source>
</evidence>
<dbReference type="PANTHER" id="PTHR43622:SF7">
    <property type="entry name" value="3-DEHYDROQUINATE SYNTHASE, CHLOROPLASTIC"/>
    <property type="match status" value="1"/>
</dbReference>
<dbReference type="HAMAP" id="MF_00110">
    <property type="entry name" value="DHQ_synthase"/>
    <property type="match status" value="1"/>
</dbReference>
<feature type="domain" description="3-dehydroquinate synthase N-terminal" evidence="19">
    <location>
        <begin position="71"/>
        <end position="181"/>
    </location>
</feature>
<comment type="cofactor">
    <cofactor evidence="18">
        <name>Co(2+)</name>
        <dbReference type="ChEBI" id="CHEBI:48828"/>
    </cofactor>
    <cofactor evidence="18">
        <name>Zn(2+)</name>
        <dbReference type="ChEBI" id="CHEBI:29105"/>
    </cofactor>
    <text evidence="18">Binds 1 divalent metal cation per subunit. Can use either Co(2+) or Zn(2+).</text>
</comment>
<feature type="binding site" evidence="18">
    <location>
        <position position="153"/>
    </location>
    <ligand>
        <name>NAD(+)</name>
        <dbReference type="ChEBI" id="CHEBI:57540"/>
    </ligand>
</feature>
<comment type="subcellular location">
    <subcellularLocation>
        <location evidence="4 18">Cytoplasm</location>
    </subcellularLocation>
</comment>
<dbReference type="PATRIC" id="fig|81408.3.peg.643"/>
<evidence type="ECO:0000256" key="18">
    <source>
        <dbReference type="HAMAP-Rule" id="MF_00110"/>
    </source>
</evidence>
<evidence type="ECO:0000256" key="3">
    <source>
        <dbReference type="ARBA" id="ARBA00001947"/>
    </source>
</evidence>
<evidence type="ECO:0000256" key="7">
    <source>
        <dbReference type="ARBA" id="ARBA00013031"/>
    </source>
</evidence>
<dbReference type="PIRSF" id="PIRSF001455">
    <property type="entry name" value="DHQ_synth"/>
    <property type="match status" value="1"/>
</dbReference>
<sequence length="380" mass="42438">MMKQLLIETKTKQYPLFLGEGIIHSLPEILRSLSFPRGTKLLIITDQTLEPLYLAELRAMLADDYEVYTHVIPSGEGAKSFEQYYACQTAALECGLDRHSLILAFGGGVVGDLAGFVAATYMRGIRYIQIPTTLLAHDSAVGGKVAINHPLGKNMIGAFHQPEAVVYDIAFLRSLPEKELRSGFAEVIKHALIRDCRFYEWLRQEIHTLADLTGERLQYCIQKGIEIKASVVREDEKETGVRAHLNFGHTLGHALESELGYGAITHGDGVALGMLFAIFVSERVYKRSFADHQFSAWFRTYGFPVSIPASLKLERLLKKMKGDKKAKAGTVRMVLLKDIGEVDIETLDDDTLSTLLHEFAQREGVEYDSRHSGSDYGRAQ</sequence>
<keyword evidence="11 18" id="KW-0479">Metal-binding</keyword>
<keyword evidence="16 18" id="KW-0456">Lyase</keyword>
<evidence type="ECO:0000256" key="5">
    <source>
        <dbReference type="ARBA" id="ARBA00004661"/>
    </source>
</evidence>
<dbReference type="InterPro" id="IPR030963">
    <property type="entry name" value="DHQ_synth_fam"/>
</dbReference>
<keyword evidence="9 18" id="KW-0963">Cytoplasm</keyword>
<evidence type="ECO:0000256" key="4">
    <source>
        <dbReference type="ARBA" id="ARBA00004496"/>
    </source>
</evidence>
<feature type="binding site" evidence="18">
    <location>
        <position position="266"/>
    </location>
    <ligand>
        <name>Zn(2+)</name>
        <dbReference type="ChEBI" id="CHEBI:29105"/>
    </ligand>
</feature>
<dbReference type="Pfam" id="PF01761">
    <property type="entry name" value="DHQ_synthase"/>
    <property type="match status" value="1"/>
</dbReference>
<feature type="binding site" evidence="18">
    <location>
        <position position="249"/>
    </location>
    <ligand>
        <name>Zn(2+)</name>
        <dbReference type="ChEBI" id="CHEBI:29105"/>
    </ligand>
</feature>
<evidence type="ECO:0000256" key="16">
    <source>
        <dbReference type="ARBA" id="ARBA00023239"/>
    </source>
</evidence>
<keyword evidence="12 18" id="KW-0547">Nucleotide-binding</keyword>
<name>A0A150LCZ4_9BACL</name>
<evidence type="ECO:0000256" key="15">
    <source>
        <dbReference type="ARBA" id="ARBA00023141"/>
    </source>
</evidence>
<comment type="similarity">
    <text evidence="6 18">Belongs to the sugar phosphate cyclases superfamily. Dehydroquinate synthase family.</text>
</comment>
<organism evidence="21 22">
    <name type="scientific">Saccharococcus caldoxylosilyticus</name>
    <dbReference type="NCBI Taxonomy" id="81408"/>
    <lineage>
        <taxon>Bacteria</taxon>
        <taxon>Bacillati</taxon>
        <taxon>Bacillota</taxon>
        <taxon>Bacilli</taxon>
        <taxon>Bacillales</taxon>
        <taxon>Anoxybacillaceae</taxon>
        <taxon>Saccharococcus</taxon>
    </lineage>
</organism>
<dbReference type="GO" id="GO:0008652">
    <property type="term" value="P:amino acid biosynthetic process"/>
    <property type="evidence" value="ECO:0007669"/>
    <property type="project" value="UniProtKB-KW"/>
</dbReference>
<dbReference type="EC" id="4.2.3.4" evidence="7 18"/>
<dbReference type="Gene3D" id="1.20.1090.10">
    <property type="entry name" value="Dehydroquinate synthase-like - alpha domain"/>
    <property type="match status" value="1"/>
</dbReference>
<dbReference type="GO" id="GO:0003856">
    <property type="term" value="F:3-dehydroquinate synthase activity"/>
    <property type="evidence" value="ECO:0007669"/>
    <property type="project" value="UniProtKB-UniRule"/>
</dbReference>
<dbReference type="InterPro" id="IPR056179">
    <property type="entry name" value="DHQS_C"/>
</dbReference>
<feature type="binding site" evidence="18">
    <location>
        <position position="144"/>
    </location>
    <ligand>
        <name>NAD(+)</name>
        <dbReference type="ChEBI" id="CHEBI:57540"/>
    </ligand>
</feature>
<evidence type="ECO:0000313" key="22">
    <source>
        <dbReference type="Proteomes" id="UP000075455"/>
    </source>
</evidence>
<evidence type="ECO:0000256" key="8">
    <source>
        <dbReference type="ARBA" id="ARBA00017684"/>
    </source>
</evidence>
<comment type="catalytic activity">
    <reaction evidence="1 18">
        <text>7-phospho-2-dehydro-3-deoxy-D-arabino-heptonate = 3-dehydroquinate + phosphate</text>
        <dbReference type="Rhea" id="RHEA:21968"/>
        <dbReference type="ChEBI" id="CHEBI:32364"/>
        <dbReference type="ChEBI" id="CHEBI:43474"/>
        <dbReference type="ChEBI" id="CHEBI:58394"/>
        <dbReference type="EC" id="4.2.3.4"/>
    </reaction>
</comment>
<accession>A0A150LCZ4</accession>
<dbReference type="Proteomes" id="UP000075455">
    <property type="component" value="Unassembled WGS sequence"/>
</dbReference>
<evidence type="ECO:0000256" key="14">
    <source>
        <dbReference type="ARBA" id="ARBA00023027"/>
    </source>
</evidence>
<evidence type="ECO:0000313" key="21">
    <source>
        <dbReference type="EMBL" id="KYD09899.1"/>
    </source>
</evidence>
<evidence type="ECO:0000256" key="6">
    <source>
        <dbReference type="ARBA" id="ARBA00005412"/>
    </source>
</evidence>
<dbReference type="UniPathway" id="UPA00053">
    <property type="reaction ID" value="UER00085"/>
</dbReference>
<dbReference type="AlphaFoldDB" id="A0A150LCZ4"/>
<feature type="binding site" evidence="18">
    <location>
        <begin position="108"/>
        <end position="112"/>
    </location>
    <ligand>
        <name>NAD(+)</name>
        <dbReference type="ChEBI" id="CHEBI:57540"/>
    </ligand>
</feature>
<dbReference type="eggNOG" id="COG0337">
    <property type="taxonomic scope" value="Bacteria"/>
</dbReference>
<reference evidence="21 22" key="1">
    <citation type="submission" date="2016-01" db="EMBL/GenBank/DDBJ databases">
        <title>Draft Genome Sequences of Seven Thermophilic Sporeformers Isolated from Foods.</title>
        <authorList>
            <person name="Berendsen E.M."/>
            <person name="Wells-Bennik M.H."/>
            <person name="Krawcyk A.O."/>
            <person name="De Jong A."/>
            <person name="Holsappel S."/>
            <person name="Eijlander R.T."/>
            <person name="Kuipers O.P."/>
        </authorList>
    </citation>
    <scope>NUCLEOTIDE SEQUENCE [LARGE SCALE GENOMIC DNA]</scope>
    <source>
        <strain evidence="21 22">B4119</strain>
    </source>
</reference>
<dbReference type="STRING" id="81408.B4119_2747"/>
<protein>
    <recommendedName>
        <fullName evidence="8 18">3-dehydroquinate synthase</fullName>
        <shortName evidence="18">DHQS</shortName>
        <ecNumber evidence="7 18">4.2.3.4</ecNumber>
    </recommendedName>
</protein>
<evidence type="ECO:0000256" key="12">
    <source>
        <dbReference type="ARBA" id="ARBA00022741"/>
    </source>
</evidence>
<keyword evidence="14 18" id="KW-0520">NAD</keyword>
<dbReference type="PANTHER" id="PTHR43622">
    <property type="entry name" value="3-DEHYDROQUINATE SYNTHASE"/>
    <property type="match status" value="1"/>
</dbReference>
<keyword evidence="17 18" id="KW-0170">Cobalt</keyword>
<keyword evidence="15 18" id="KW-0057">Aromatic amino acid biosynthesis</keyword>
<dbReference type="GO" id="GO:0009423">
    <property type="term" value="P:chorismate biosynthetic process"/>
    <property type="evidence" value="ECO:0007669"/>
    <property type="project" value="UniProtKB-UniRule"/>
</dbReference>
<feature type="binding site" evidence="18">
    <location>
        <begin position="74"/>
        <end position="79"/>
    </location>
    <ligand>
        <name>NAD(+)</name>
        <dbReference type="ChEBI" id="CHEBI:57540"/>
    </ligand>
</feature>
<comment type="function">
    <text evidence="18">Catalyzes the conversion of 3-deoxy-D-arabino-heptulosonate 7-phosphate (DAHP) to dehydroquinate (DHQ).</text>
</comment>
<dbReference type="GO" id="GO:0046872">
    <property type="term" value="F:metal ion binding"/>
    <property type="evidence" value="ECO:0007669"/>
    <property type="project" value="UniProtKB-KW"/>
</dbReference>
<evidence type="ECO:0000256" key="1">
    <source>
        <dbReference type="ARBA" id="ARBA00001393"/>
    </source>
</evidence>
<dbReference type="InterPro" id="IPR030960">
    <property type="entry name" value="DHQS/DOIS_N"/>
</dbReference>
<dbReference type="NCBIfam" id="TIGR01357">
    <property type="entry name" value="aroB"/>
    <property type="match status" value="1"/>
</dbReference>
<dbReference type="EMBL" id="LQYS01000095">
    <property type="protein sequence ID" value="KYD09899.1"/>
    <property type="molecule type" value="Genomic_DNA"/>
</dbReference>
<comment type="pathway">
    <text evidence="5 18">Metabolic intermediate biosynthesis; chorismate biosynthesis; chorismate from D-erythrose 4-phosphate and phosphoenolpyruvate: step 2/7.</text>
</comment>
<dbReference type="InterPro" id="IPR016037">
    <property type="entry name" value="DHQ_synth_AroB"/>
</dbReference>
<evidence type="ECO:0000256" key="2">
    <source>
        <dbReference type="ARBA" id="ARBA00001911"/>
    </source>
</evidence>
<proteinExistence type="inferred from homology"/>
<feature type="binding site" evidence="18">
    <location>
        <position position="186"/>
    </location>
    <ligand>
        <name>Zn(2+)</name>
        <dbReference type="ChEBI" id="CHEBI:29105"/>
    </ligand>
</feature>
<keyword evidence="10 18" id="KW-0028">Amino-acid biosynthesis</keyword>
<gene>
    <name evidence="18" type="primary">aroB</name>
    <name evidence="21" type="ORF">B4119_2747</name>
</gene>
<feature type="binding site" evidence="18">
    <location>
        <begin position="132"/>
        <end position="133"/>
    </location>
    <ligand>
        <name>NAD(+)</name>
        <dbReference type="ChEBI" id="CHEBI:57540"/>
    </ligand>
</feature>
<comment type="cofactor">
    <cofactor evidence="3">
        <name>Zn(2+)</name>
        <dbReference type="ChEBI" id="CHEBI:29105"/>
    </cofactor>
</comment>
<dbReference type="GO" id="GO:0009073">
    <property type="term" value="P:aromatic amino acid family biosynthetic process"/>
    <property type="evidence" value="ECO:0007669"/>
    <property type="project" value="UniProtKB-KW"/>
</dbReference>
<dbReference type="Gene3D" id="3.40.50.1970">
    <property type="match status" value="1"/>
</dbReference>
<evidence type="ECO:0000256" key="9">
    <source>
        <dbReference type="ARBA" id="ARBA00022490"/>
    </source>
</evidence>
<evidence type="ECO:0000256" key="13">
    <source>
        <dbReference type="ARBA" id="ARBA00022833"/>
    </source>
</evidence>
<evidence type="ECO:0000256" key="10">
    <source>
        <dbReference type="ARBA" id="ARBA00022605"/>
    </source>
</evidence>
<comment type="caution">
    <text evidence="18">Lacks conserved residue(s) required for the propagation of feature annotation.</text>
</comment>
<dbReference type="GO" id="GO:0005737">
    <property type="term" value="C:cytoplasm"/>
    <property type="evidence" value="ECO:0007669"/>
    <property type="project" value="UniProtKB-SubCell"/>
</dbReference>
<feature type="domain" description="3-dehydroquinate synthase C-terminal" evidence="20">
    <location>
        <begin position="183"/>
        <end position="326"/>
    </location>
</feature>
<keyword evidence="13 18" id="KW-0862">Zinc</keyword>
<dbReference type="CDD" id="cd08195">
    <property type="entry name" value="DHQS"/>
    <property type="match status" value="1"/>
</dbReference>
<evidence type="ECO:0000259" key="19">
    <source>
        <dbReference type="Pfam" id="PF01761"/>
    </source>
</evidence>
<dbReference type="GO" id="GO:0000166">
    <property type="term" value="F:nucleotide binding"/>
    <property type="evidence" value="ECO:0007669"/>
    <property type="project" value="UniProtKB-KW"/>
</dbReference>